<dbReference type="GO" id="GO:0003978">
    <property type="term" value="F:UDP-glucose 4-epimerase activity"/>
    <property type="evidence" value="ECO:0007669"/>
    <property type="project" value="TreeGrafter"/>
</dbReference>
<dbReference type="EMBL" id="HBNS01014880">
    <property type="protein sequence ID" value="CAE4601561.1"/>
    <property type="molecule type" value="Transcribed_RNA"/>
</dbReference>
<evidence type="ECO:0000313" key="4">
    <source>
        <dbReference type="EMBL" id="CAE4601561.1"/>
    </source>
</evidence>
<feature type="chain" id="PRO_5031011725" description="NAD-dependent epimerase/dehydratase domain-containing protein" evidence="2">
    <location>
        <begin position="27"/>
        <end position="454"/>
    </location>
</feature>
<dbReference type="PANTHER" id="PTHR43725:SF8">
    <property type="entry name" value="CHLOROPLAST STEM-LOOP BINDING PROTEIN OF 41 KDA B, CHLOROPLASTIC"/>
    <property type="match status" value="1"/>
</dbReference>
<dbReference type="Gene3D" id="3.40.50.720">
    <property type="entry name" value="NAD(P)-binding Rossmann-like Domain"/>
    <property type="match status" value="1"/>
</dbReference>
<accession>A0A7S4R2F8</accession>
<dbReference type="InterPro" id="IPR001509">
    <property type="entry name" value="Epimerase_deHydtase"/>
</dbReference>
<feature type="signal peptide" evidence="2">
    <location>
        <begin position="1"/>
        <end position="26"/>
    </location>
</feature>
<feature type="compositionally biased region" description="Low complexity" evidence="1">
    <location>
        <begin position="371"/>
        <end position="385"/>
    </location>
</feature>
<dbReference type="AlphaFoldDB" id="A0A7S4R2F8"/>
<dbReference type="GO" id="GO:0005829">
    <property type="term" value="C:cytosol"/>
    <property type="evidence" value="ECO:0007669"/>
    <property type="project" value="TreeGrafter"/>
</dbReference>
<evidence type="ECO:0000256" key="1">
    <source>
        <dbReference type="SAM" id="MobiDB-lite"/>
    </source>
</evidence>
<keyword evidence="2" id="KW-0732">Signal</keyword>
<dbReference type="SUPFAM" id="SSF51735">
    <property type="entry name" value="NAD(P)-binding Rossmann-fold domains"/>
    <property type="match status" value="1"/>
</dbReference>
<gene>
    <name evidence="4" type="ORF">DBRI00130_LOCUS11957</name>
</gene>
<name>A0A7S4R2F8_9STRA</name>
<dbReference type="Pfam" id="PF01370">
    <property type="entry name" value="Epimerase"/>
    <property type="match status" value="1"/>
</dbReference>
<evidence type="ECO:0000256" key="2">
    <source>
        <dbReference type="SAM" id="SignalP"/>
    </source>
</evidence>
<organism evidence="4">
    <name type="scientific">Ditylum brightwellii</name>
    <dbReference type="NCBI Taxonomy" id="49249"/>
    <lineage>
        <taxon>Eukaryota</taxon>
        <taxon>Sar</taxon>
        <taxon>Stramenopiles</taxon>
        <taxon>Ochrophyta</taxon>
        <taxon>Bacillariophyta</taxon>
        <taxon>Mediophyceae</taxon>
        <taxon>Lithodesmiophycidae</taxon>
        <taxon>Lithodesmiales</taxon>
        <taxon>Lithodesmiaceae</taxon>
        <taxon>Ditylum</taxon>
    </lineage>
</organism>
<dbReference type="GO" id="GO:0005996">
    <property type="term" value="P:monosaccharide metabolic process"/>
    <property type="evidence" value="ECO:0007669"/>
    <property type="project" value="TreeGrafter"/>
</dbReference>
<dbReference type="PANTHER" id="PTHR43725">
    <property type="entry name" value="UDP-GLUCOSE 4-EPIMERASE"/>
    <property type="match status" value="1"/>
</dbReference>
<feature type="region of interest" description="Disordered" evidence="1">
    <location>
        <begin position="354"/>
        <end position="393"/>
    </location>
</feature>
<feature type="region of interest" description="Disordered" evidence="1">
    <location>
        <begin position="414"/>
        <end position="454"/>
    </location>
</feature>
<feature type="domain" description="NAD-dependent epimerase/dehydratase" evidence="3">
    <location>
        <begin position="30"/>
        <end position="250"/>
    </location>
</feature>
<proteinExistence type="predicted"/>
<evidence type="ECO:0000259" key="3">
    <source>
        <dbReference type="Pfam" id="PF01370"/>
    </source>
</evidence>
<sequence>MITPSTKKQCTLLLLLSCLCLDKSYAAYNVLLIGGTRFSGAAVWKELYERGHTVTVYNRGKTEPRPLSNESRGEFYKRMASAKFLEGDRTSPSQLRALIDPSKYEYVYDMNARKVEDVAPLAEMFVGKEQFKQYVFMSSAGVYMASEEMPHVETDPTDPQSRHAGKLESEQKLRSLGIPFCSFRPTYICGPQNYNPVERYFFERITAGRPVCIPGHGQHLTGLGHVYDLSVAFCNVIGREQFTTGQVYNIQNTQAITFDGVAKAAAKAAGVDPSNVKIVHYNPDFYAFPKGKKAFPMRPQHFFTGITKAMKDLDWNPVYDSALAILEDSYQNDFVPLKESGGLKGDFECDDIILSGATSPPPSSSESMDNAATSAPEAAAAAAETGPKPEWMQSFDDEGRRLVKDAYKETKWMTDTTGTGRKMKDVRISRKNAPAAPAAAVDKKSVSYGDFTWS</sequence>
<dbReference type="InterPro" id="IPR036291">
    <property type="entry name" value="NAD(P)-bd_dom_sf"/>
</dbReference>
<reference evidence="4" key="1">
    <citation type="submission" date="2021-01" db="EMBL/GenBank/DDBJ databases">
        <authorList>
            <person name="Corre E."/>
            <person name="Pelletier E."/>
            <person name="Niang G."/>
            <person name="Scheremetjew M."/>
            <person name="Finn R."/>
            <person name="Kale V."/>
            <person name="Holt S."/>
            <person name="Cochrane G."/>
            <person name="Meng A."/>
            <person name="Brown T."/>
            <person name="Cohen L."/>
        </authorList>
    </citation>
    <scope>NUCLEOTIDE SEQUENCE</scope>
    <source>
        <strain evidence="4">GSO104</strain>
    </source>
</reference>
<protein>
    <recommendedName>
        <fullName evidence="3">NAD-dependent epimerase/dehydratase domain-containing protein</fullName>
    </recommendedName>
</protein>